<protein>
    <submittedName>
        <fullName evidence="8">Serine peptidase inhibitor Kazal type 4</fullName>
    </submittedName>
</protein>
<comment type="subcellular location">
    <subcellularLocation>
        <location evidence="1">Secreted</location>
    </subcellularLocation>
</comment>
<dbReference type="GeneTree" id="ENSGT00530000064269"/>
<evidence type="ECO:0000259" key="7">
    <source>
        <dbReference type="PROSITE" id="PS51465"/>
    </source>
</evidence>
<reference evidence="8" key="2">
    <citation type="submission" date="2025-08" db="UniProtKB">
        <authorList>
            <consortium name="Ensembl"/>
        </authorList>
    </citation>
    <scope>IDENTIFICATION</scope>
</reference>
<dbReference type="Proteomes" id="UP000007648">
    <property type="component" value="Unassembled WGS sequence"/>
</dbReference>
<gene>
    <name evidence="8" type="primary">SPINK4</name>
</gene>
<dbReference type="STRING" id="9305.ENSSHAP00000011439"/>
<keyword evidence="9" id="KW-1185">Reference proteome</keyword>
<evidence type="ECO:0000256" key="1">
    <source>
        <dbReference type="ARBA" id="ARBA00004613"/>
    </source>
</evidence>
<dbReference type="FunCoup" id="G3W7N4">
    <property type="interactions" value="29"/>
</dbReference>
<dbReference type="PRINTS" id="PR00290">
    <property type="entry name" value="KAZALINHBTR"/>
</dbReference>
<dbReference type="InterPro" id="IPR036058">
    <property type="entry name" value="Kazal_dom_sf"/>
</dbReference>
<dbReference type="CTD" id="27290"/>
<keyword evidence="2" id="KW-0964">Secreted</keyword>
<dbReference type="RefSeq" id="XP_012398079.1">
    <property type="nucleotide sequence ID" value="XM_012542625.2"/>
</dbReference>
<proteinExistence type="predicted"/>
<feature type="domain" description="Kazal-like" evidence="7">
    <location>
        <begin position="30"/>
        <end position="85"/>
    </location>
</feature>
<dbReference type="InterPro" id="IPR001239">
    <property type="entry name" value="Prot_inh_Kazal-m"/>
</dbReference>
<evidence type="ECO:0000256" key="6">
    <source>
        <dbReference type="SAM" id="SignalP"/>
    </source>
</evidence>
<evidence type="ECO:0000256" key="5">
    <source>
        <dbReference type="ARBA" id="ARBA00023157"/>
    </source>
</evidence>
<dbReference type="eggNOG" id="KOG3649">
    <property type="taxonomic scope" value="Eukaryota"/>
</dbReference>
<keyword evidence="3" id="KW-0646">Protease inhibitor</keyword>
<evidence type="ECO:0000313" key="9">
    <source>
        <dbReference type="Proteomes" id="UP000007648"/>
    </source>
</evidence>
<dbReference type="CDD" id="cd01327">
    <property type="entry name" value="KAZAL_PSTI"/>
    <property type="match status" value="1"/>
</dbReference>
<feature type="signal peptide" evidence="6">
    <location>
        <begin position="1"/>
        <end position="20"/>
    </location>
</feature>
<dbReference type="Gene3D" id="3.30.60.30">
    <property type="match status" value="1"/>
</dbReference>
<dbReference type="OMA" id="NECHLCL"/>
<name>G3W7N4_SARHA</name>
<feature type="chain" id="PRO_5003458442" evidence="6">
    <location>
        <begin position="21"/>
        <end position="85"/>
    </location>
</feature>
<evidence type="ECO:0000313" key="8">
    <source>
        <dbReference type="Ensembl" id="ENSSHAP00000011439.1"/>
    </source>
</evidence>
<dbReference type="PROSITE" id="PS51465">
    <property type="entry name" value="KAZAL_2"/>
    <property type="match status" value="1"/>
</dbReference>
<dbReference type="InterPro" id="IPR039932">
    <property type="entry name" value="Spink4-like"/>
</dbReference>
<dbReference type="GO" id="GO:0005576">
    <property type="term" value="C:extracellular region"/>
    <property type="evidence" value="ECO:0007669"/>
    <property type="project" value="UniProtKB-SubCell"/>
</dbReference>
<dbReference type="KEGG" id="shr:100930243"/>
<dbReference type="GeneID" id="100930243"/>
<dbReference type="PANTHER" id="PTHR21179:SF0">
    <property type="entry name" value="SERINE PROTEASE INHIBITOR KAZAL-TYPE 4"/>
    <property type="match status" value="1"/>
</dbReference>
<evidence type="ECO:0000256" key="4">
    <source>
        <dbReference type="ARBA" id="ARBA00022900"/>
    </source>
</evidence>
<dbReference type="SUPFAM" id="SSF100895">
    <property type="entry name" value="Kazal-type serine protease inhibitors"/>
    <property type="match status" value="1"/>
</dbReference>
<reference evidence="8" key="3">
    <citation type="submission" date="2025-09" db="UniProtKB">
        <authorList>
            <consortium name="Ensembl"/>
        </authorList>
    </citation>
    <scope>IDENTIFICATION</scope>
</reference>
<dbReference type="Ensembl" id="ENSSHAT00000011535.2">
    <property type="protein sequence ID" value="ENSSHAP00000011439.1"/>
    <property type="gene ID" value="ENSSHAG00000009832.2"/>
</dbReference>
<dbReference type="AlphaFoldDB" id="G3W7N4"/>
<keyword evidence="6" id="KW-0732">Signal</keyword>
<dbReference type="InterPro" id="IPR002350">
    <property type="entry name" value="Kazal_dom"/>
</dbReference>
<keyword evidence="5" id="KW-1015">Disulfide bond</keyword>
<dbReference type="SMART" id="SM00280">
    <property type="entry name" value="KAZAL"/>
    <property type="match status" value="1"/>
</dbReference>
<dbReference type="InParanoid" id="G3W7N4"/>
<dbReference type="OrthoDB" id="126772at2759"/>
<sequence>MKVTMCMLILSLIAITGAWGEPVKAREFIFQRMPICEHMGEIPVCPKLYQPVCGTDEKTYDNECQLCITRMKTKQDIQIIKDGVC</sequence>
<evidence type="ECO:0000256" key="2">
    <source>
        <dbReference type="ARBA" id="ARBA00022525"/>
    </source>
</evidence>
<reference evidence="8 9" key="1">
    <citation type="journal article" date="2011" name="Proc. Natl. Acad. Sci. U.S.A.">
        <title>Genetic diversity and population structure of the endangered marsupial Sarcophilus harrisii (Tasmanian devil).</title>
        <authorList>
            <person name="Miller W."/>
            <person name="Hayes V.M."/>
            <person name="Ratan A."/>
            <person name="Petersen D.C."/>
            <person name="Wittekindt N.E."/>
            <person name="Miller J."/>
            <person name="Walenz B."/>
            <person name="Knight J."/>
            <person name="Qi J."/>
            <person name="Zhao F."/>
            <person name="Wang Q."/>
            <person name="Bedoya-Reina O.C."/>
            <person name="Katiyar N."/>
            <person name="Tomsho L.P."/>
            <person name="Kasson L.M."/>
            <person name="Hardie R.A."/>
            <person name="Woodbridge P."/>
            <person name="Tindall E.A."/>
            <person name="Bertelsen M.F."/>
            <person name="Dixon D."/>
            <person name="Pyecroft S."/>
            <person name="Helgen K.M."/>
            <person name="Lesk A.M."/>
            <person name="Pringle T.H."/>
            <person name="Patterson N."/>
            <person name="Zhang Y."/>
            <person name="Kreiss A."/>
            <person name="Woods G.M."/>
            <person name="Jones M.E."/>
            <person name="Schuster S.C."/>
        </authorList>
    </citation>
    <scope>NUCLEOTIDE SEQUENCE [LARGE SCALE GENOMIC DNA]</scope>
</reference>
<evidence type="ECO:0000256" key="3">
    <source>
        <dbReference type="ARBA" id="ARBA00022690"/>
    </source>
</evidence>
<keyword evidence="4" id="KW-0722">Serine protease inhibitor</keyword>
<dbReference type="GO" id="GO:0004867">
    <property type="term" value="F:serine-type endopeptidase inhibitor activity"/>
    <property type="evidence" value="ECO:0007669"/>
    <property type="project" value="UniProtKB-KW"/>
</dbReference>
<organism evidence="8 9">
    <name type="scientific">Sarcophilus harrisii</name>
    <name type="common">Tasmanian devil</name>
    <name type="synonym">Sarcophilus laniarius</name>
    <dbReference type="NCBI Taxonomy" id="9305"/>
    <lineage>
        <taxon>Eukaryota</taxon>
        <taxon>Metazoa</taxon>
        <taxon>Chordata</taxon>
        <taxon>Craniata</taxon>
        <taxon>Vertebrata</taxon>
        <taxon>Euteleostomi</taxon>
        <taxon>Mammalia</taxon>
        <taxon>Metatheria</taxon>
        <taxon>Dasyuromorphia</taxon>
        <taxon>Dasyuridae</taxon>
        <taxon>Sarcophilus</taxon>
    </lineage>
</organism>
<dbReference type="HOGENOM" id="CLU_169765_2_0_1"/>
<dbReference type="PROSITE" id="PS00282">
    <property type="entry name" value="KAZAL_1"/>
    <property type="match status" value="1"/>
</dbReference>
<accession>G3W7N4</accession>
<dbReference type="Pfam" id="PF00050">
    <property type="entry name" value="Kazal_1"/>
    <property type="match status" value="1"/>
</dbReference>
<dbReference type="PANTHER" id="PTHR21179">
    <property type="entry name" value="SERINE-TYPE ENDOPEPTIDASE INHIBITOR"/>
    <property type="match status" value="1"/>
</dbReference>